<dbReference type="CDD" id="cd14752">
    <property type="entry name" value="GH31_N"/>
    <property type="match status" value="1"/>
</dbReference>
<feature type="compositionally biased region" description="Polar residues" evidence="11">
    <location>
        <begin position="1"/>
        <end position="13"/>
    </location>
</feature>
<keyword evidence="7" id="KW-0325">Glycoprotein</keyword>
<evidence type="ECO:0000313" key="17">
    <source>
        <dbReference type="WBParaSite" id="SBAD_0000287601-mRNA-1"/>
    </source>
</evidence>
<feature type="region of interest" description="Disordered" evidence="11">
    <location>
        <begin position="1"/>
        <end position="66"/>
    </location>
</feature>
<evidence type="ECO:0000259" key="13">
    <source>
        <dbReference type="Pfam" id="PF13802"/>
    </source>
</evidence>
<dbReference type="GO" id="GO:0090599">
    <property type="term" value="F:alpha-glucosidase activity"/>
    <property type="evidence" value="ECO:0007669"/>
    <property type="project" value="TreeGrafter"/>
</dbReference>
<keyword evidence="6" id="KW-0256">Endoplasmic reticulum</keyword>
<feature type="compositionally biased region" description="Low complexity" evidence="11">
    <location>
        <begin position="29"/>
        <end position="44"/>
    </location>
</feature>
<feature type="domain" description="Glycoside hydrolase family 31 TIM barrel" evidence="12">
    <location>
        <begin position="212"/>
        <end position="502"/>
    </location>
</feature>
<dbReference type="Gene3D" id="2.60.40.1180">
    <property type="entry name" value="Golgi alpha-mannosidase II"/>
    <property type="match status" value="2"/>
</dbReference>
<dbReference type="PANTHER" id="PTHR22762">
    <property type="entry name" value="ALPHA-GLUCOSIDASE"/>
    <property type="match status" value="1"/>
</dbReference>
<evidence type="ECO:0000256" key="1">
    <source>
        <dbReference type="ARBA" id="ARBA00004240"/>
    </source>
</evidence>
<comment type="subcellular location">
    <subcellularLocation>
        <location evidence="1">Endoplasmic reticulum</location>
    </subcellularLocation>
</comment>
<dbReference type="GO" id="GO:0006491">
    <property type="term" value="P:N-glycan processing"/>
    <property type="evidence" value="ECO:0007669"/>
    <property type="project" value="TreeGrafter"/>
</dbReference>
<evidence type="ECO:0000256" key="10">
    <source>
        <dbReference type="RuleBase" id="RU361185"/>
    </source>
</evidence>
<dbReference type="Pfam" id="PF13802">
    <property type="entry name" value="Gal_mutarotas_2"/>
    <property type="match status" value="1"/>
</dbReference>
<dbReference type="FunFam" id="3.20.20.80:FF:000039">
    <property type="entry name" value="Glucosidase, alpha neutral C"/>
    <property type="match status" value="1"/>
</dbReference>
<dbReference type="InterPro" id="IPR017853">
    <property type="entry name" value="GH"/>
</dbReference>
<dbReference type="GO" id="GO:0030246">
    <property type="term" value="F:carbohydrate binding"/>
    <property type="evidence" value="ECO:0007669"/>
    <property type="project" value="InterPro"/>
</dbReference>
<dbReference type="GO" id="GO:0005783">
    <property type="term" value="C:endoplasmic reticulum"/>
    <property type="evidence" value="ECO:0007669"/>
    <property type="project" value="UniProtKB-SubCell"/>
</dbReference>
<dbReference type="InterPro" id="IPR030458">
    <property type="entry name" value="Glyco_hydro_31_AS"/>
</dbReference>
<dbReference type="PANTHER" id="PTHR22762:SF54">
    <property type="entry name" value="BCDNA.GH04962"/>
    <property type="match status" value="1"/>
</dbReference>
<dbReference type="Gene3D" id="3.20.20.80">
    <property type="entry name" value="Glycosidases"/>
    <property type="match status" value="1"/>
</dbReference>
<reference evidence="15 16" key="2">
    <citation type="submission" date="2018-11" db="EMBL/GenBank/DDBJ databases">
        <authorList>
            <consortium name="Pathogen Informatics"/>
        </authorList>
    </citation>
    <scope>NUCLEOTIDE SEQUENCE [LARGE SCALE GENOMIC DNA]</scope>
</reference>
<organism evidence="17">
    <name type="scientific">Soboliphyme baturini</name>
    <dbReference type="NCBI Taxonomy" id="241478"/>
    <lineage>
        <taxon>Eukaryota</taxon>
        <taxon>Metazoa</taxon>
        <taxon>Ecdysozoa</taxon>
        <taxon>Nematoda</taxon>
        <taxon>Enoplea</taxon>
        <taxon>Dorylaimia</taxon>
        <taxon>Dioctophymatida</taxon>
        <taxon>Dioctophymatoidea</taxon>
        <taxon>Soboliphymatidae</taxon>
        <taxon>Soboliphyme</taxon>
    </lineage>
</organism>
<evidence type="ECO:0000256" key="7">
    <source>
        <dbReference type="ARBA" id="ARBA00023180"/>
    </source>
</evidence>
<dbReference type="Gene3D" id="2.60.40.1760">
    <property type="entry name" value="glycosyl hydrolase (family 31)"/>
    <property type="match status" value="1"/>
</dbReference>
<dbReference type="WBParaSite" id="SBAD_0000287601-mRNA-1">
    <property type="protein sequence ID" value="SBAD_0000287601-mRNA-1"/>
    <property type="gene ID" value="SBAD_0000287601"/>
</dbReference>
<name>A0A183IGK2_9BILA</name>
<comment type="similarity">
    <text evidence="3 10">Belongs to the glycosyl hydrolase 31 family.</text>
</comment>
<protein>
    <recommendedName>
        <fullName evidence="9">Glucosidase II subunit alpha</fullName>
    </recommendedName>
</protein>
<feature type="domain" description="Glycosyl hydrolase family 31 C-terminal" evidence="14">
    <location>
        <begin position="537"/>
        <end position="619"/>
    </location>
</feature>
<dbReference type="InterPro" id="IPR011013">
    <property type="entry name" value="Gal_mutarotase_sf_dom"/>
</dbReference>
<keyword evidence="5 10" id="KW-0378">Hydrolase</keyword>
<evidence type="ECO:0000313" key="15">
    <source>
        <dbReference type="EMBL" id="VDO98777.1"/>
    </source>
</evidence>
<dbReference type="InterPro" id="IPR048395">
    <property type="entry name" value="Glyco_hydro_31_C"/>
</dbReference>
<evidence type="ECO:0000313" key="16">
    <source>
        <dbReference type="Proteomes" id="UP000270296"/>
    </source>
</evidence>
<dbReference type="OrthoDB" id="3237269at2759"/>
<sequence length="746" mass="85808">MLRNTVLNWKSPLQNPPDERIVDADTSTDETTTKAATADSATSSPPQENAEDTEGMWEESYGGHTDSKKYGPESVALDINFIGFTNIYGIPEHADNFVLKDTSSSDPYRLYNLDVFEYEVYNEMALYGSVPYIMAHNVLWLNAAEAWIDVRRGTVDKNILQNLWHYITASPEIPEITTHWMFECGIIDLFVLFGPTPSDVFHQYSSLTGVMPLPPLFSIAYHQCRWNYNDMDDVSKVDAGFDEHDIPYDVLWLDIEHTDGKKYFTWDPVKFSEPLKMISALSAKGRKMVVVSDPHIKKDENWNLYLEALQKGYYVNASDGKVFDGWCWPGASVYPDFVNPEVRNYYSSKFYLENYPGSTEDLFIWNDMNEPSVFNGPEVTMPKDCLHFGGLEHREIHNIFSLYHHMSTFKGLYDRSKGKLRPFVLTRAFFVGSQRYTSVWTGDNTADWKHIQVSIPMTLTLSLSGIPFVGADVGGFFLNPDEEMLVRWYQAGTVAFLRPNHGTYRLDFLPETLKCFRRCCFCGLFRYTLFYEHSLSGKPVIRPLWVEFPQDVYTFDEERQYMIGNLLMVRPITEPGVTSASVYLPGKRLVTFPLPSPGATKVDAPLDKIPVFIRGGTILPVAERIRRASSLSRHDPLSLYVALNLDADQANGTLYLDDGATYGYRNGEFIYRLFENFDPQGKMTSDVWIEKIWVFGLRFYPRVVHLFYEDYKAHPLDFNYDNKAMILTIRKPKTLLHKDWKLDIHS</sequence>
<keyword evidence="4" id="KW-0732">Signal</keyword>
<proteinExistence type="inferred from homology"/>
<comment type="pathway">
    <text evidence="2">Glycan metabolism; N-glycan metabolism.</text>
</comment>
<dbReference type="GO" id="GO:0005975">
    <property type="term" value="P:carbohydrate metabolic process"/>
    <property type="evidence" value="ECO:0007669"/>
    <property type="project" value="InterPro"/>
</dbReference>
<dbReference type="InterPro" id="IPR013780">
    <property type="entry name" value="Glyco_hydro_b"/>
</dbReference>
<evidence type="ECO:0000259" key="12">
    <source>
        <dbReference type="Pfam" id="PF01055"/>
    </source>
</evidence>
<dbReference type="AlphaFoldDB" id="A0A183IGK2"/>
<dbReference type="EMBL" id="UZAM01007382">
    <property type="protein sequence ID" value="VDO98777.1"/>
    <property type="molecule type" value="Genomic_DNA"/>
</dbReference>
<evidence type="ECO:0000256" key="11">
    <source>
        <dbReference type="SAM" id="MobiDB-lite"/>
    </source>
</evidence>
<dbReference type="Proteomes" id="UP000270296">
    <property type="component" value="Unassembled WGS sequence"/>
</dbReference>
<accession>A0A183IGK2</accession>
<dbReference type="SUPFAM" id="SSF74650">
    <property type="entry name" value="Galactose mutarotase-like"/>
    <property type="match status" value="1"/>
</dbReference>
<feature type="domain" description="Glycoside hydrolase family 31 N-terminal" evidence="13">
    <location>
        <begin position="52"/>
        <end position="149"/>
    </location>
</feature>
<evidence type="ECO:0000256" key="4">
    <source>
        <dbReference type="ARBA" id="ARBA00022729"/>
    </source>
</evidence>
<evidence type="ECO:0000256" key="5">
    <source>
        <dbReference type="ARBA" id="ARBA00022801"/>
    </source>
</evidence>
<evidence type="ECO:0000256" key="2">
    <source>
        <dbReference type="ARBA" id="ARBA00004833"/>
    </source>
</evidence>
<evidence type="ECO:0000259" key="14">
    <source>
        <dbReference type="Pfam" id="PF21365"/>
    </source>
</evidence>
<dbReference type="Pfam" id="PF21365">
    <property type="entry name" value="Glyco_hydro_31_3rd"/>
    <property type="match status" value="1"/>
</dbReference>
<keyword evidence="16" id="KW-1185">Reference proteome</keyword>
<evidence type="ECO:0000256" key="8">
    <source>
        <dbReference type="ARBA" id="ARBA00023295"/>
    </source>
</evidence>
<dbReference type="Pfam" id="PF01055">
    <property type="entry name" value="Glyco_hydro_31_2nd"/>
    <property type="match status" value="1"/>
</dbReference>
<evidence type="ECO:0000256" key="3">
    <source>
        <dbReference type="ARBA" id="ARBA00007806"/>
    </source>
</evidence>
<dbReference type="PROSITE" id="PS00129">
    <property type="entry name" value="GLYCOSYL_HYDROL_F31_1"/>
    <property type="match status" value="1"/>
</dbReference>
<evidence type="ECO:0000256" key="9">
    <source>
        <dbReference type="ARBA" id="ARBA00042895"/>
    </source>
</evidence>
<gene>
    <name evidence="15" type="ORF">SBAD_LOCUS2746</name>
</gene>
<evidence type="ECO:0000256" key="6">
    <source>
        <dbReference type="ARBA" id="ARBA00022824"/>
    </source>
</evidence>
<dbReference type="SUPFAM" id="SSF51011">
    <property type="entry name" value="Glycosyl hydrolase domain"/>
    <property type="match status" value="1"/>
</dbReference>
<reference evidence="17" key="1">
    <citation type="submission" date="2016-06" db="UniProtKB">
        <authorList>
            <consortium name="WormBaseParasite"/>
        </authorList>
    </citation>
    <scope>IDENTIFICATION</scope>
</reference>
<dbReference type="CDD" id="cd06603">
    <property type="entry name" value="GH31_GANC_GANAB_alpha"/>
    <property type="match status" value="1"/>
</dbReference>
<dbReference type="SUPFAM" id="SSF51445">
    <property type="entry name" value="(Trans)glycosidases"/>
    <property type="match status" value="1"/>
</dbReference>
<dbReference type="InterPro" id="IPR000322">
    <property type="entry name" value="Glyco_hydro_31_TIM"/>
</dbReference>
<keyword evidence="8 10" id="KW-0326">Glycosidase</keyword>
<dbReference type="InterPro" id="IPR025887">
    <property type="entry name" value="Glyco_hydro_31_N_dom"/>
</dbReference>